<dbReference type="GO" id="GO:0016020">
    <property type="term" value="C:membrane"/>
    <property type="evidence" value="ECO:0007669"/>
    <property type="project" value="UniProtKB-SubCell"/>
</dbReference>
<dbReference type="PANTHER" id="PTHR15036:SF40">
    <property type="entry name" value="CONTACTIN-ASSOCIATED PROTEIN-LIKE 4"/>
    <property type="match status" value="1"/>
</dbReference>
<dbReference type="Gene3D" id="2.60.120.200">
    <property type="match status" value="2"/>
</dbReference>
<feature type="region of interest" description="Disordered" evidence="10">
    <location>
        <begin position="11"/>
        <end position="31"/>
    </location>
</feature>
<keyword evidence="6" id="KW-0677">Repeat</keyword>
<comment type="similarity">
    <text evidence="2">Belongs to the neurexin family.</text>
</comment>
<feature type="compositionally biased region" description="Low complexity" evidence="10">
    <location>
        <begin position="11"/>
        <end position="27"/>
    </location>
</feature>
<dbReference type="PROSITE" id="PS50025">
    <property type="entry name" value="LAM_G_DOMAIN"/>
    <property type="match status" value="1"/>
</dbReference>
<reference evidence="14" key="2">
    <citation type="submission" date="2025-09" db="UniProtKB">
        <authorList>
            <consortium name="Ensembl"/>
        </authorList>
    </citation>
    <scope>IDENTIFICATION</scope>
</reference>
<keyword evidence="8" id="KW-0472">Membrane</keyword>
<reference evidence="14" key="1">
    <citation type="submission" date="2025-08" db="UniProtKB">
        <authorList>
            <consortium name="Ensembl"/>
        </authorList>
    </citation>
    <scope>IDENTIFICATION</scope>
</reference>
<dbReference type="AlphaFoldDB" id="A0A668UYZ3"/>
<evidence type="ECO:0000256" key="10">
    <source>
        <dbReference type="SAM" id="MobiDB-lite"/>
    </source>
</evidence>
<evidence type="ECO:0000256" key="1">
    <source>
        <dbReference type="ARBA" id="ARBA00004479"/>
    </source>
</evidence>
<dbReference type="SUPFAM" id="SSF49899">
    <property type="entry name" value="Concanavalin A-like lectins/glucanases"/>
    <property type="match status" value="2"/>
</dbReference>
<dbReference type="InterPro" id="IPR050372">
    <property type="entry name" value="Neurexin-related_CASP"/>
</dbReference>
<keyword evidence="15" id="KW-1185">Reference proteome</keyword>
<keyword evidence="7" id="KW-1133">Transmembrane helix</keyword>
<comment type="caution">
    <text evidence="9">Lacks conserved residue(s) required for the propagation of feature annotation.</text>
</comment>
<gene>
    <name evidence="14" type="primary">LOC116328112</name>
</gene>
<accession>A0A668UYZ3</accession>
<sequence>TLHVCDSPLVSSLPPSSFRSSSQLSTSHAPGFAKLNRRDGAGGWSPLVSDRYQWLEVDLGERTKITAVATQGRYGSSDWLTSYLLMFSDTGHNWRQYRQEDSIGSFPGNSNADSVVHYKLQQPAIARFIRLIPLDWNPNGRIGLRLETYGCPYTSDVVSFDGGSSGLLYWLTSGLKRTSRDVVTLKFKALRNSGTLLQAEGQEGLSLGLELERGKLLLLLRQGRTSSTEPQRLVSLGSLLDDQHWHHVAVERRGSHLNLTVDKHTERVQIPADFIYLCVIVFIQLSLGAVQSEVSQKPVTSKKNFNGCLENLQYNGHNLIELAKNKKQQVTISGNVTFSCAEPVSVAVTFTGPESFLQLPGTTVSSSGGVSIGFQFRTWNKAGLLVTFELPQQGGVTWLYLNEARLRLQIHKSGVALNDGQWHSVELNSRRGPPMGQHVDVVDLIIFLPAVYEQSCEAYKHKGNTSGHFYIDVDGSGPIKPQLVYCNMTEENTWMVIQHNNTELTRLRPSPGVNQYSIHFDYLSEEEQLLAVIKQSEHCEQELSYHCKKSQGSPLSWWFGGPGTGRVQTYWGGAQPGSQQCACGLQGDCVDLQHYCNCDADRMEWY</sequence>
<evidence type="ECO:0000256" key="3">
    <source>
        <dbReference type="ARBA" id="ARBA00022536"/>
    </source>
</evidence>
<dbReference type="PROSITE" id="PS50022">
    <property type="entry name" value="FA58C_3"/>
    <property type="match status" value="1"/>
</dbReference>
<keyword evidence="5" id="KW-0732">Signal</keyword>
<name>A0A668UYZ3_OREAU</name>
<evidence type="ECO:0000259" key="11">
    <source>
        <dbReference type="PROSITE" id="PS50022"/>
    </source>
</evidence>
<dbReference type="CDD" id="cd00110">
    <property type="entry name" value="LamG"/>
    <property type="match status" value="2"/>
</dbReference>
<evidence type="ECO:0000313" key="14">
    <source>
        <dbReference type="Ensembl" id="ENSOABP00000043767.2"/>
    </source>
</evidence>
<proteinExistence type="inferred from homology"/>
<keyword evidence="4" id="KW-0812">Transmembrane</keyword>
<dbReference type="FunFam" id="2.60.120.260:FF:000016">
    <property type="entry name" value="Contactin-associated protein-like 4 isoform 1"/>
    <property type="match status" value="1"/>
</dbReference>
<dbReference type="Gene3D" id="2.60.120.260">
    <property type="entry name" value="Galactose-binding domain-like"/>
    <property type="match status" value="1"/>
</dbReference>
<evidence type="ECO:0000256" key="8">
    <source>
        <dbReference type="ARBA" id="ARBA00023136"/>
    </source>
</evidence>
<dbReference type="Pfam" id="PF00754">
    <property type="entry name" value="F5_F8_type_C"/>
    <property type="match status" value="1"/>
</dbReference>
<comment type="subcellular location">
    <subcellularLocation>
        <location evidence="1">Membrane</location>
        <topology evidence="1">Single-pass type I membrane protein</topology>
    </subcellularLocation>
</comment>
<evidence type="ECO:0000313" key="15">
    <source>
        <dbReference type="Proteomes" id="UP000472276"/>
    </source>
</evidence>
<protein>
    <recommendedName>
        <fullName evidence="16">Contactin associated protein like 3</fullName>
    </recommendedName>
</protein>
<feature type="domain" description="Fibrinogen C-terminal" evidence="13">
    <location>
        <begin position="447"/>
        <end position="499"/>
    </location>
</feature>
<evidence type="ECO:0000256" key="9">
    <source>
        <dbReference type="PROSITE-ProRule" id="PRU00122"/>
    </source>
</evidence>
<evidence type="ECO:0008006" key="16">
    <source>
        <dbReference type="Google" id="ProtNLM"/>
    </source>
</evidence>
<dbReference type="Pfam" id="PF02210">
    <property type="entry name" value="Laminin_G_2"/>
    <property type="match status" value="1"/>
</dbReference>
<dbReference type="PROSITE" id="PS01285">
    <property type="entry name" value="FA58C_1"/>
    <property type="match status" value="1"/>
</dbReference>
<dbReference type="InterPro" id="IPR001791">
    <property type="entry name" value="Laminin_G"/>
</dbReference>
<dbReference type="InterPro" id="IPR013320">
    <property type="entry name" value="ConA-like_dom_sf"/>
</dbReference>
<dbReference type="PROSITE" id="PS51406">
    <property type="entry name" value="FIBRINOGEN_C_2"/>
    <property type="match status" value="1"/>
</dbReference>
<evidence type="ECO:0000256" key="7">
    <source>
        <dbReference type="ARBA" id="ARBA00022989"/>
    </source>
</evidence>
<dbReference type="SUPFAM" id="SSF49785">
    <property type="entry name" value="Galactose-binding domain-like"/>
    <property type="match status" value="1"/>
</dbReference>
<dbReference type="InterPro" id="IPR002181">
    <property type="entry name" value="Fibrinogen_a/b/g_C_dom"/>
</dbReference>
<dbReference type="InterPro" id="IPR036056">
    <property type="entry name" value="Fibrinogen-like_C"/>
</dbReference>
<dbReference type="Gene3D" id="2.60.120.1000">
    <property type="match status" value="1"/>
</dbReference>
<feature type="domain" description="Laminin G" evidence="12">
    <location>
        <begin position="157"/>
        <end position="340"/>
    </location>
</feature>
<dbReference type="SMART" id="SM00231">
    <property type="entry name" value="FA58C"/>
    <property type="match status" value="1"/>
</dbReference>
<feature type="domain" description="F5/8 type C" evidence="11">
    <location>
        <begin position="1"/>
        <end position="151"/>
    </location>
</feature>
<organism evidence="14 15">
    <name type="scientific">Oreochromis aureus</name>
    <name type="common">Israeli tilapia</name>
    <name type="synonym">Chromis aureus</name>
    <dbReference type="NCBI Taxonomy" id="47969"/>
    <lineage>
        <taxon>Eukaryota</taxon>
        <taxon>Metazoa</taxon>
        <taxon>Chordata</taxon>
        <taxon>Craniata</taxon>
        <taxon>Vertebrata</taxon>
        <taxon>Euteleostomi</taxon>
        <taxon>Actinopterygii</taxon>
        <taxon>Neopterygii</taxon>
        <taxon>Teleostei</taxon>
        <taxon>Neoteleostei</taxon>
        <taxon>Acanthomorphata</taxon>
        <taxon>Ovalentaria</taxon>
        <taxon>Cichlomorphae</taxon>
        <taxon>Cichliformes</taxon>
        <taxon>Cichlidae</taxon>
        <taxon>African cichlids</taxon>
        <taxon>Pseudocrenilabrinae</taxon>
        <taxon>Oreochromini</taxon>
        <taxon>Oreochromis</taxon>
    </lineage>
</organism>
<dbReference type="SUPFAM" id="SSF56496">
    <property type="entry name" value="Fibrinogen C-terminal domain-like"/>
    <property type="match status" value="1"/>
</dbReference>
<evidence type="ECO:0000259" key="13">
    <source>
        <dbReference type="PROSITE" id="PS51406"/>
    </source>
</evidence>
<evidence type="ECO:0000259" key="12">
    <source>
        <dbReference type="PROSITE" id="PS50025"/>
    </source>
</evidence>
<dbReference type="SMART" id="SM00282">
    <property type="entry name" value="LamG"/>
    <property type="match status" value="1"/>
</dbReference>
<keyword evidence="3" id="KW-0245">EGF-like domain</keyword>
<evidence type="ECO:0000256" key="5">
    <source>
        <dbReference type="ARBA" id="ARBA00022729"/>
    </source>
</evidence>
<dbReference type="InterPro" id="IPR008979">
    <property type="entry name" value="Galactose-bd-like_sf"/>
</dbReference>
<evidence type="ECO:0000256" key="2">
    <source>
        <dbReference type="ARBA" id="ARBA00010241"/>
    </source>
</evidence>
<dbReference type="InterPro" id="IPR000421">
    <property type="entry name" value="FA58C"/>
</dbReference>
<dbReference type="Ensembl" id="ENSOABT00000044924.2">
    <property type="protein sequence ID" value="ENSOABP00000043767.2"/>
    <property type="gene ID" value="ENSOABG00000019509.2"/>
</dbReference>
<dbReference type="Proteomes" id="UP000472276">
    <property type="component" value="Unassembled WGS sequence"/>
</dbReference>
<evidence type="ECO:0000256" key="4">
    <source>
        <dbReference type="ARBA" id="ARBA00022692"/>
    </source>
</evidence>
<dbReference type="PANTHER" id="PTHR15036">
    <property type="entry name" value="PIKACHURIN-LIKE PROTEIN"/>
    <property type="match status" value="1"/>
</dbReference>
<evidence type="ECO:0000256" key="6">
    <source>
        <dbReference type="ARBA" id="ARBA00022737"/>
    </source>
</evidence>
<dbReference type="CDD" id="cd00057">
    <property type="entry name" value="FA58C"/>
    <property type="match status" value="1"/>
</dbReference>